<protein>
    <recommendedName>
        <fullName evidence="3">Alpha/beta hydrolase</fullName>
    </recommendedName>
</protein>
<dbReference type="InterPro" id="IPR029058">
    <property type="entry name" value="AB_hydrolase_fold"/>
</dbReference>
<evidence type="ECO:0000313" key="2">
    <source>
        <dbReference type="Proteomes" id="UP000615755"/>
    </source>
</evidence>
<dbReference type="Proteomes" id="UP000615755">
    <property type="component" value="Unassembled WGS sequence"/>
</dbReference>
<sequence length="208" mass="23173">MTLVEARQLYADLPDSIDKHAKYVFYSHGYIVEGTNPKPVDTRFGWGVYDFPAIKDALSDPSYHLIAHHRSKNTDPFEYAYTLSGQVRTLVGQGVKPSNITIMGFSRGAFITGVASDKLSDLGVNTIILAGCGRLVWKKHTDVKVYGHVLSIYEKTDKSNSCSALAEKSTSVKSFTELEINTGLSHGAFYRPRPEWVTPLKAWIKSQR</sequence>
<dbReference type="RefSeq" id="WP_225738533.1">
    <property type="nucleotide sequence ID" value="NZ_AQGV01000015.1"/>
</dbReference>
<comment type="caution">
    <text evidence="1">The sequence shown here is derived from an EMBL/GenBank/DDBJ whole genome shotgun (WGS) entry which is preliminary data.</text>
</comment>
<dbReference type="SUPFAM" id="SSF53474">
    <property type="entry name" value="alpha/beta-Hydrolases"/>
    <property type="match status" value="1"/>
</dbReference>
<keyword evidence="2" id="KW-1185">Reference proteome</keyword>
<evidence type="ECO:0000313" key="1">
    <source>
        <dbReference type="EMBL" id="MBE0370562.1"/>
    </source>
</evidence>
<dbReference type="EMBL" id="AQGV01000015">
    <property type="protein sequence ID" value="MBE0370562.1"/>
    <property type="molecule type" value="Genomic_DNA"/>
</dbReference>
<reference evidence="1 2" key="1">
    <citation type="submission" date="2015-03" db="EMBL/GenBank/DDBJ databases">
        <title>Genome sequence of Pseudoalteromonas aurantia.</title>
        <authorList>
            <person name="Xie B.-B."/>
            <person name="Rong J.-C."/>
            <person name="Qin Q.-L."/>
            <person name="Zhang Y.-Z."/>
        </authorList>
    </citation>
    <scope>NUCLEOTIDE SEQUENCE [LARGE SCALE GENOMIC DNA]</scope>
    <source>
        <strain evidence="1 2">208</strain>
    </source>
</reference>
<gene>
    <name evidence="1" type="ORF">PAUR_b0625</name>
</gene>
<organism evidence="1 2">
    <name type="scientific">Pseudoalteromonas aurantia 208</name>
    <dbReference type="NCBI Taxonomy" id="1314867"/>
    <lineage>
        <taxon>Bacteria</taxon>
        <taxon>Pseudomonadati</taxon>
        <taxon>Pseudomonadota</taxon>
        <taxon>Gammaproteobacteria</taxon>
        <taxon>Alteromonadales</taxon>
        <taxon>Pseudoalteromonadaceae</taxon>
        <taxon>Pseudoalteromonas</taxon>
    </lineage>
</organism>
<evidence type="ECO:0008006" key="3">
    <source>
        <dbReference type="Google" id="ProtNLM"/>
    </source>
</evidence>
<accession>A0ABR9EIK1</accession>
<proteinExistence type="predicted"/>
<name>A0ABR9EIK1_9GAMM</name>